<dbReference type="RefSeq" id="WP_320552683.1">
    <property type="nucleotide sequence ID" value="NZ_JAQLOK010000012.1"/>
</dbReference>
<dbReference type="InterPro" id="IPR009959">
    <property type="entry name" value="Cyclase_SnoaL-like"/>
</dbReference>
<evidence type="ECO:0000313" key="1">
    <source>
        <dbReference type="EMBL" id="MDF4026083.1"/>
    </source>
</evidence>
<evidence type="ECO:0000313" key="2">
    <source>
        <dbReference type="Proteomes" id="UP001528850"/>
    </source>
</evidence>
<organism evidence="1 2">
    <name type="scientific">Luteibacter sahnii</name>
    <dbReference type="NCBI Taxonomy" id="3021977"/>
    <lineage>
        <taxon>Bacteria</taxon>
        <taxon>Pseudomonadati</taxon>
        <taxon>Pseudomonadota</taxon>
        <taxon>Gammaproteobacteria</taxon>
        <taxon>Lysobacterales</taxon>
        <taxon>Rhodanobacteraceae</taxon>
        <taxon>Luteibacter</taxon>
    </lineage>
</organism>
<dbReference type="Proteomes" id="UP001528850">
    <property type="component" value="Unassembled WGS sequence"/>
</dbReference>
<dbReference type="Gene3D" id="3.10.450.50">
    <property type="match status" value="1"/>
</dbReference>
<dbReference type="InterPro" id="IPR032710">
    <property type="entry name" value="NTF2-like_dom_sf"/>
</dbReference>
<proteinExistence type="predicted"/>
<dbReference type="PANTHER" id="PTHR38436:SF1">
    <property type="entry name" value="ESTER CYCLASE"/>
    <property type="match status" value="1"/>
</dbReference>
<dbReference type="SUPFAM" id="SSF54427">
    <property type="entry name" value="NTF2-like"/>
    <property type="match status" value="1"/>
</dbReference>
<dbReference type="Pfam" id="PF07366">
    <property type="entry name" value="SnoaL"/>
    <property type="match status" value="1"/>
</dbReference>
<keyword evidence="2" id="KW-1185">Reference proteome</keyword>
<accession>A0ABT6BE03</accession>
<dbReference type="PANTHER" id="PTHR38436">
    <property type="entry name" value="POLYKETIDE CYCLASE SNOAL-LIKE DOMAIN"/>
    <property type="match status" value="1"/>
</dbReference>
<protein>
    <submittedName>
        <fullName evidence="1">Ester cyclase</fullName>
    </submittedName>
</protein>
<name>A0ABT6BE03_9GAMM</name>
<sequence>MEQDGMSPSFNKAIIRRFNQGVIEQGDRRMFDELVSQRFVNHSAPAGAPADRESLWHTFQNVLRPAFGPLTVVIHDQVAEGDLVTTRKTVSGVHVGVLAGISATFRQVDIEVIDIVRVVDGQYTDHWGVNTLPSVLDSLRKTG</sequence>
<comment type="caution">
    <text evidence="1">The sequence shown here is derived from an EMBL/GenBank/DDBJ whole genome shotgun (WGS) entry which is preliminary data.</text>
</comment>
<reference evidence="1 2" key="1">
    <citation type="journal article" date="2024" name="Curr. Microbiol.">
        <title>Luteibacter sahnii sp. nov., A Novel Yellow-Colored Xanthomonadin Pigment Producing Probiotic Bacterium from Healthy Rice Seed Microbiome.</title>
        <authorList>
            <person name="Jaiswal G."/>
            <person name="Rana R."/>
            <person name="Nayak P.K."/>
            <person name="Chouhan R."/>
            <person name="Gandhi S.G."/>
            <person name="Patel H.K."/>
            <person name="Patil P.B."/>
        </authorList>
    </citation>
    <scope>NUCLEOTIDE SEQUENCE [LARGE SCALE GENOMIC DNA]</scope>
    <source>
        <strain evidence="1 2">PPL201</strain>
    </source>
</reference>
<gene>
    <name evidence="1" type="ORF">P3W24_14000</name>
</gene>
<dbReference type="EMBL" id="JARJJS010000003">
    <property type="protein sequence ID" value="MDF4026083.1"/>
    <property type="molecule type" value="Genomic_DNA"/>
</dbReference>